<protein>
    <submittedName>
        <fullName evidence="2">Auxin-responsive protein SAUR36</fullName>
    </submittedName>
</protein>
<dbReference type="PANTHER" id="PTHR31374:SF388">
    <property type="entry name" value="AUXIN-RESPONSIVE PROTEIN SAUR36"/>
    <property type="match status" value="1"/>
</dbReference>
<reference evidence="2 3" key="1">
    <citation type="journal article" date="2021" name="Hortic Res">
        <title>The domestication of Cucurbita argyrosperma as revealed by the genome of its wild relative.</title>
        <authorList>
            <person name="Barrera-Redondo J."/>
            <person name="Sanchez-de la Vega G."/>
            <person name="Aguirre-Liguori J.A."/>
            <person name="Castellanos-Morales G."/>
            <person name="Gutierrez-Guerrero Y.T."/>
            <person name="Aguirre-Dugua X."/>
            <person name="Aguirre-Planter E."/>
            <person name="Tenaillon M.I."/>
            <person name="Lira-Saade R."/>
            <person name="Eguiarte L.E."/>
        </authorList>
    </citation>
    <scope>NUCLEOTIDE SEQUENCE [LARGE SCALE GENOMIC DNA]</scope>
    <source>
        <strain evidence="2">JBR-2021</strain>
    </source>
</reference>
<evidence type="ECO:0000256" key="1">
    <source>
        <dbReference type="ARBA" id="ARBA00006974"/>
    </source>
</evidence>
<feature type="non-terminal residue" evidence="2">
    <location>
        <position position="1"/>
    </location>
</feature>
<sequence>MRTTKGFRLKIKLPKIFKRRTTSNPFSKLFALATASFSRPDAYSRLNRVRNGPEAAAPKGYLAVHVGGAEDERERHLVPLIYFNHPMFGKLLQAAERIYGFQYPGRIVIPVDVSEFEEVTNCIATAEYGCRKRRSGGYRWRSCGK</sequence>
<proteinExistence type="inferred from homology"/>
<keyword evidence="3" id="KW-1185">Reference proteome</keyword>
<gene>
    <name evidence="2" type="primary">SAUR36</name>
    <name evidence="2" type="ORF">SDJN03_25184</name>
</gene>
<dbReference type="GO" id="GO:0009733">
    <property type="term" value="P:response to auxin"/>
    <property type="evidence" value="ECO:0007669"/>
    <property type="project" value="InterPro"/>
</dbReference>
<evidence type="ECO:0000313" key="3">
    <source>
        <dbReference type="Proteomes" id="UP000685013"/>
    </source>
</evidence>
<accession>A0AAV6MBG6</accession>
<dbReference type="PANTHER" id="PTHR31374">
    <property type="entry name" value="AUXIN-INDUCED PROTEIN-LIKE-RELATED"/>
    <property type="match status" value="1"/>
</dbReference>
<organism evidence="2 3">
    <name type="scientific">Cucurbita argyrosperma subsp. sororia</name>
    <dbReference type="NCBI Taxonomy" id="37648"/>
    <lineage>
        <taxon>Eukaryota</taxon>
        <taxon>Viridiplantae</taxon>
        <taxon>Streptophyta</taxon>
        <taxon>Embryophyta</taxon>
        <taxon>Tracheophyta</taxon>
        <taxon>Spermatophyta</taxon>
        <taxon>Magnoliopsida</taxon>
        <taxon>eudicotyledons</taxon>
        <taxon>Gunneridae</taxon>
        <taxon>Pentapetalae</taxon>
        <taxon>rosids</taxon>
        <taxon>fabids</taxon>
        <taxon>Cucurbitales</taxon>
        <taxon>Cucurbitaceae</taxon>
        <taxon>Cucurbiteae</taxon>
        <taxon>Cucurbita</taxon>
    </lineage>
</organism>
<comment type="caution">
    <text evidence="2">The sequence shown here is derived from an EMBL/GenBank/DDBJ whole genome shotgun (WGS) entry which is preliminary data.</text>
</comment>
<dbReference type="Pfam" id="PF02519">
    <property type="entry name" value="Auxin_inducible"/>
    <property type="match status" value="1"/>
</dbReference>
<dbReference type="InterPro" id="IPR003676">
    <property type="entry name" value="SAUR_fam"/>
</dbReference>
<dbReference type="EMBL" id="JAGKQH010000016">
    <property type="protein sequence ID" value="KAG6577610.1"/>
    <property type="molecule type" value="Genomic_DNA"/>
</dbReference>
<dbReference type="AlphaFoldDB" id="A0AAV6MBG6"/>
<evidence type="ECO:0000313" key="2">
    <source>
        <dbReference type="EMBL" id="KAG6577610.1"/>
    </source>
</evidence>
<name>A0AAV6MBG6_9ROSI</name>
<comment type="similarity">
    <text evidence="1">Belongs to the ARG7 family.</text>
</comment>
<dbReference type="Proteomes" id="UP000685013">
    <property type="component" value="Chromosome 16"/>
</dbReference>